<reference evidence="8" key="2">
    <citation type="submission" date="2021-04" db="EMBL/GenBank/DDBJ databases">
        <authorList>
            <person name="Gilroy R."/>
        </authorList>
    </citation>
    <scope>NUCLEOTIDE SEQUENCE</scope>
    <source>
        <strain evidence="8">F6-6636</strain>
    </source>
</reference>
<evidence type="ECO:0000313" key="8">
    <source>
        <dbReference type="EMBL" id="MBU3851996.1"/>
    </source>
</evidence>
<comment type="caution">
    <text evidence="8">The sequence shown here is derived from an EMBL/GenBank/DDBJ whole genome shotgun (WGS) entry which is preliminary data.</text>
</comment>
<dbReference type="PANTHER" id="PTHR42770:SF15">
    <property type="entry name" value="GLUTAMATE_GAMMA-AMINOBUTYRATE ANTIPORTER-RELATED"/>
    <property type="match status" value="1"/>
</dbReference>
<evidence type="ECO:0000313" key="9">
    <source>
        <dbReference type="Proteomes" id="UP000777303"/>
    </source>
</evidence>
<feature type="transmembrane region" description="Helical" evidence="7">
    <location>
        <begin position="444"/>
        <end position="466"/>
    </location>
</feature>
<dbReference type="Pfam" id="PF13520">
    <property type="entry name" value="AA_permease_2"/>
    <property type="match status" value="1"/>
</dbReference>
<reference evidence="8" key="1">
    <citation type="journal article" date="2021" name="PeerJ">
        <title>Extensive microbial diversity within the chicken gut microbiome revealed by metagenomics and culture.</title>
        <authorList>
            <person name="Gilroy R."/>
            <person name="Ravi A."/>
            <person name="Getino M."/>
            <person name="Pursley I."/>
            <person name="Horton D.L."/>
            <person name="Alikhan N.F."/>
            <person name="Baker D."/>
            <person name="Gharbi K."/>
            <person name="Hall N."/>
            <person name="Watson M."/>
            <person name="Adriaenssens E.M."/>
            <person name="Foster-Nyarko E."/>
            <person name="Jarju S."/>
            <person name="Secka A."/>
            <person name="Antonio M."/>
            <person name="Oren A."/>
            <person name="Chaudhuri R.R."/>
            <person name="La Ragione R."/>
            <person name="Hildebrand F."/>
            <person name="Pallen M.J."/>
        </authorList>
    </citation>
    <scope>NUCLEOTIDE SEQUENCE</scope>
    <source>
        <strain evidence="8">F6-6636</strain>
    </source>
</reference>
<keyword evidence="6 7" id="KW-0472">Membrane</keyword>
<evidence type="ECO:0000256" key="4">
    <source>
        <dbReference type="ARBA" id="ARBA00022692"/>
    </source>
</evidence>
<dbReference type="EMBL" id="JAHLFS010000058">
    <property type="protein sequence ID" value="MBU3851996.1"/>
    <property type="molecule type" value="Genomic_DNA"/>
</dbReference>
<feature type="transmembrane region" description="Helical" evidence="7">
    <location>
        <begin position="337"/>
        <end position="359"/>
    </location>
</feature>
<feature type="transmembrane region" description="Helical" evidence="7">
    <location>
        <begin position="236"/>
        <end position="260"/>
    </location>
</feature>
<sequence>MSSKKNSTTKVLTLFGFFALTASMVMTVYEYPSFATSKLAAVFFTILGGVFWFLPTALVSAEMASVKGWEDGGVFGWVSHSLRSEKLGFFAVFFQWFQITVGFVTMSYFIIGILSYVFNWPALNNNPLFKFLGVLIVFGTITLLQLGGTKYTAKIAQWGFVGGIIITSIVFFGLAITYLAQGNPVQISFSWHALFPNFHNAGTLTIFATFILAFTGVEASASHVNELQNAEKNYPLAIIMLVVLAIVLDAAGGLSVAAVIPQKTLSLNGGIYQTFKTLLFHFNPHLTWLLDILVLMIVFGVVAEIGSWVVGPSRGIQVATEYGLLPQQLRKKNKHGVPVVILAVQAVMVTIWDAILTFGGGKGNISFLVATTLTTLLYLVCYFCMYIAYFVLIFKHKKAQRTYNVPGGTIGKVICGVCGTLTSIFAFVVSFIPSSALPGKEAKTFQIILVICFIIALIIPFILTAFQKQYIKNSKYEIKHFDFAEEDAEEDTGTCVEDNIHHNMHASPSH</sequence>
<organism evidence="8 9">
    <name type="scientific">Candidatus Paralactobacillus gallistercoris</name>
    <dbReference type="NCBI Taxonomy" id="2838724"/>
    <lineage>
        <taxon>Bacteria</taxon>
        <taxon>Bacillati</taxon>
        <taxon>Bacillota</taxon>
        <taxon>Bacilli</taxon>
        <taxon>Lactobacillales</taxon>
        <taxon>Lactobacillaceae</taxon>
        <taxon>Lactobacillus</taxon>
    </lineage>
</organism>
<feature type="transmembrane region" description="Helical" evidence="7">
    <location>
        <begin position="288"/>
        <end position="310"/>
    </location>
</feature>
<evidence type="ECO:0000256" key="7">
    <source>
        <dbReference type="SAM" id="Phobius"/>
    </source>
</evidence>
<feature type="transmembrane region" description="Helical" evidence="7">
    <location>
        <begin position="413"/>
        <end position="432"/>
    </location>
</feature>
<dbReference type="Gene3D" id="1.20.1740.10">
    <property type="entry name" value="Amino acid/polyamine transporter I"/>
    <property type="match status" value="1"/>
</dbReference>
<dbReference type="PIRSF" id="PIRSF006060">
    <property type="entry name" value="AA_transporter"/>
    <property type="match status" value="1"/>
</dbReference>
<gene>
    <name evidence="8" type="ORF">H9901_04790</name>
</gene>
<proteinExistence type="predicted"/>
<keyword evidence="2" id="KW-0813">Transport</keyword>
<feature type="transmembrane region" description="Helical" evidence="7">
    <location>
        <begin position="365"/>
        <end position="392"/>
    </location>
</feature>
<evidence type="ECO:0000256" key="3">
    <source>
        <dbReference type="ARBA" id="ARBA00022475"/>
    </source>
</evidence>
<feature type="transmembrane region" description="Helical" evidence="7">
    <location>
        <begin position="128"/>
        <end position="146"/>
    </location>
</feature>
<feature type="transmembrane region" description="Helical" evidence="7">
    <location>
        <begin position="12"/>
        <end position="29"/>
    </location>
</feature>
<dbReference type="GO" id="GO:0005886">
    <property type="term" value="C:plasma membrane"/>
    <property type="evidence" value="ECO:0007669"/>
    <property type="project" value="UniProtKB-SubCell"/>
</dbReference>
<dbReference type="Proteomes" id="UP000777303">
    <property type="component" value="Unassembled WGS sequence"/>
</dbReference>
<dbReference type="PANTHER" id="PTHR42770">
    <property type="entry name" value="AMINO ACID TRANSPORTER-RELATED"/>
    <property type="match status" value="1"/>
</dbReference>
<keyword evidence="5 7" id="KW-1133">Transmembrane helix</keyword>
<feature type="transmembrane region" description="Helical" evidence="7">
    <location>
        <begin position="158"/>
        <end position="181"/>
    </location>
</feature>
<protein>
    <submittedName>
        <fullName evidence="8">Amino acid permease</fullName>
    </submittedName>
</protein>
<keyword evidence="4 7" id="KW-0812">Transmembrane</keyword>
<name>A0A948TK75_9LACO</name>
<evidence type="ECO:0000256" key="2">
    <source>
        <dbReference type="ARBA" id="ARBA00022448"/>
    </source>
</evidence>
<accession>A0A948TK75</accession>
<feature type="transmembrane region" description="Helical" evidence="7">
    <location>
        <begin position="201"/>
        <end position="224"/>
    </location>
</feature>
<evidence type="ECO:0000256" key="6">
    <source>
        <dbReference type="ARBA" id="ARBA00023136"/>
    </source>
</evidence>
<dbReference type="GO" id="GO:0022857">
    <property type="term" value="F:transmembrane transporter activity"/>
    <property type="evidence" value="ECO:0007669"/>
    <property type="project" value="InterPro"/>
</dbReference>
<dbReference type="AlphaFoldDB" id="A0A948TK75"/>
<feature type="transmembrane region" description="Helical" evidence="7">
    <location>
        <begin position="87"/>
        <end position="116"/>
    </location>
</feature>
<dbReference type="InterPro" id="IPR002293">
    <property type="entry name" value="AA/rel_permease1"/>
</dbReference>
<keyword evidence="3" id="KW-1003">Cell membrane</keyword>
<evidence type="ECO:0000256" key="1">
    <source>
        <dbReference type="ARBA" id="ARBA00004651"/>
    </source>
</evidence>
<evidence type="ECO:0000256" key="5">
    <source>
        <dbReference type="ARBA" id="ARBA00022989"/>
    </source>
</evidence>
<dbReference type="InterPro" id="IPR050367">
    <property type="entry name" value="APC_superfamily"/>
</dbReference>
<feature type="transmembrane region" description="Helical" evidence="7">
    <location>
        <begin position="41"/>
        <end position="66"/>
    </location>
</feature>
<comment type="subcellular location">
    <subcellularLocation>
        <location evidence="1">Cell membrane</location>
        <topology evidence="1">Multi-pass membrane protein</topology>
    </subcellularLocation>
</comment>